<feature type="transmembrane region" description="Helical" evidence="9">
    <location>
        <begin position="308"/>
        <end position="325"/>
    </location>
</feature>
<dbReference type="OrthoDB" id="9811967at2"/>
<evidence type="ECO:0000256" key="4">
    <source>
        <dbReference type="ARBA" id="ARBA00022475"/>
    </source>
</evidence>
<comment type="pathway">
    <text evidence="2 9">Cofactor biosynthesis; adenosylcobalamin biosynthesis.</text>
</comment>
<feature type="transmembrane region" description="Helical" evidence="9">
    <location>
        <begin position="169"/>
        <end position="190"/>
    </location>
</feature>
<evidence type="ECO:0000256" key="9">
    <source>
        <dbReference type="HAMAP-Rule" id="MF_00024"/>
    </source>
</evidence>
<evidence type="ECO:0000313" key="10">
    <source>
        <dbReference type="EMBL" id="PLC41337.1"/>
    </source>
</evidence>
<dbReference type="GO" id="GO:0048472">
    <property type="term" value="F:threonine-phosphate decarboxylase activity"/>
    <property type="evidence" value="ECO:0007669"/>
    <property type="project" value="InterPro"/>
</dbReference>
<dbReference type="HAMAP" id="MF_00024">
    <property type="entry name" value="CobD_CbiB"/>
    <property type="match status" value="1"/>
</dbReference>
<dbReference type="NCBIfam" id="TIGR00380">
    <property type="entry name" value="cobal_cbiB"/>
    <property type="match status" value="1"/>
</dbReference>
<accession>A0A2N4TNQ8</accession>
<dbReference type="GO" id="GO:0005886">
    <property type="term" value="C:plasma membrane"/>
    <property type="evidence" value="ECO:0007669"/>
    <property type="project" value="UniProtKB-SubCell"/>
</dbReference>
<evidence type="ECO:0000256" key="5">
    <source>
        <dbReference type="ARBA" id="ARBA00022573"/>
    </source>
</evidence>
<gene>
    <name evidence="9" type="primary">cobD</name>
    <name evidence="10" type="ORF">C0Q88_17230</name>
</gene>
<dbReference type="UniPathway" id="UPA00148"/>
<dbReference type="RefSeq" id="WP_102066609.1">
    <property type="nucleotide sequence ID" value="NZ_PKQE01000004.1"/>
</dbReference>
<dbReference type="GO" id="GO:0015420">
    <property type="term" value="F:ABC-type vitamin B12 transporter activity"/>
    <property type="evidence" value="ECO:0007669"/>
    <property type="project" value="UniProtKB-UniRule"/>
</dbReference>
<keyword evidence="8 9" id="KW-0472">Membrane</keyword>
<keyword evidence="6 9" id="KW-0812">Transmembrane</keyword>
<dbReference type="PANTHER" id="PTHR34308:SF1">
    <property type="entry name" value="COBALAMIN BIOSYNTHESIS PROTEIN CBIB"/>
    <property type="match status" value="1"/>
</dbReference>
<dbReference type="GO" id="GO:0009236">
    <property type="term" value="P:cobalamin biosynthetic process"/>
    <property type="evidence" value="ECO:0007669"/>
    <property type="project" value="UniProtKB-UniRule"/>
</dbReference>
<reference evidence="10 11" key="1">
    <citation type="submission" date="2017-12" db="EMBL/GenBank/DDBJ databases">
        <title>Draft genome sequence of Ralstonia pickettii 52.</title>
        <authorList>
            <person name="Zheng B."/>
        </authorList>
    </citation>
    <scope>NUCLEOTIDE SEQUENCE [LARGE SCALE GENOMIC DNA]</scope>
    <source>
        <strain evidence="10 11">52</strain>
    </source>
</reference>
<evidence type="ECO:0000256" key="8">
    <source>
        <dbReference type="ARBA" id="ARBA00023136"/>
    </source>
</evidence>
<name>A0A2N4TNQ8_RALPI</name>
<proteinExistence type="inferred from homology"/>
<sequence length="326" mass="34762">MSLSSGGVFDLGWTLVTLAALAGVFLDRLFGEVPRWHPLVGFGRIATAMERRMNRRPAALAWSRIVGLLAWAATVLPFVLLAGWLVVIAHDVSPWLVVALDAIALYFAIGARSLHEHIAPIALALRDADLPRARALASRIVSRDLTQAADEPIARAAVESALENGSDAVFAPLFWLVVAGAPGVMLYRLANTLDAMWGYRNARFTGFGWAAARIDDVLNWMPARLTAVSYALLGSTADALRCWRTQAPQWSSPNAGPVMAAGAGSLRVQLGGTARYEGVEEARPSLGAGKPATAADITRALTLVSHTLWLWLGALGLIAALAWGLS</sequence>
<comment type="similarity">
    <text evidence="3 9">Belongs to the CobD/CbiB family.</text>
</comment>
<evidence type="ECO:0000256" key="2">
    <source>
        <dbReference type="ARBA" id="ARBA00004953"/>
    </source>
</evidence>
<feature type="transmembrane region" description="Helical" evidence="9">
    <location>
        <begin position="12"/>
        <end position="30"/>
    </location>
</feature>
<evidence type="ECO:0000313" key="11">
    <source>
        <dbReference type="Proteomes" id="UP000234456"/>
    </source>
</evidence>
<comment type="subcellular location">
    <subcellularLocation>
        <location evidence="1 9">Cell membrane</location>
        <topology evidence="1 9">Multi-pass membrane protein</topology>
    </subcellularLocation>
</comment>
<keyword evidence="4 9" id="KW-1003">Cell membrane</keyword>
<comment type="caution">
    <text evidence="10">The sequence shown here is derived from an EMBL/GenBank/DDBJ whole genome shotgun (WGS) entry which is preliminary data.</text>
</comment>
<dbReference type="EMBL" id="PKQE01000004">
    <property type="protein sequence ID" value="PLC41337.1"/>
    <property type="molecule type" value="Genomic_DNA"/>
</dbReference>
<comment type="function">
    <text evidence="9">Converts cobyric acid to cobinamide by the addition of aminopropanol on the F carboxylic group.</text>
</comment>
<feature type="transmembrane region" description="Helical" evidence="9">
    <location>
        <begin position="92"/>
        <end position="109"/>
    </location>
</feature>
<dbReference type="AlphaFoldDB" id="A0A2N4TNQ8"/>
<keyword evidence="5 9" id="KW-0169">Cobalamin biosynthesis</keyword>
<evidence type="ECO:0000256" key="1">
    <source>
        <dbReference type="ARBA" id="ARBA00004651"/>
    </source>
</evidence>
<keyword evidence="7 9" id="KW-1133">Transmembrane helix</keyword>
<feature type="transmembrane region" description="Helical" evidence="9">
    <location>
        <begin position="61"/>
        <end position="86"/>
    </location>
</feature>
<dbReference type="PANTHER" id="PTHR34308">
    <property type="entry name" value="COBALAMIN BIOSYNTHESIS PROTEIN CBIB"/>
    <property type="match status" value="1"/>
</dbReference>
<protein>
    <recommendedName>
        <fullName evidence="9">Cobalamin biosynthesis protein CobD</fullName>
    </recommendedName>
</protein>
<evidence type="ECO:0000256" key="3">
    <source>
        <dbReference type="ARBA" id="ARBA00006263"/>
    </source>
</evidence>
<evidence type="ECO:0000256" key="7">
    <source>
        <dbReference type="ARBA" id="ARBA00022989"/>
    </source>
</evidence>
<evidence type="ECO:0000256" key="6">
    <source>
        <dbReference type="ARBA" id="ARBA00022692"/>
    </source>
</evidence>
<dbReference type="InterPro" id="IPR004485">
    <property type="entry name" value="Cobalamin_biosynth_CobD/CbiB"/>
</dbReference>
<dbReference type="Proteomes" id="UP000234456">
    <property type="component" value="Unassembled WGS sequence"/>
</dbReference>
<organism evidence="10 11">
    <name type="scientific">Ralstonia pickettii</name>
    <name type="common">Burkholderia pickettii</name>
    <dbReference type="NCBI Taxonomy" id="329"/>
    <lineage>
        <taxon>Bacteria</taxon>
        <taxon>Pseudomonadati</taxon>
        <taxon>Pseudomonadota</taxon>
        <taxon>Betaproteobacteria</taxon>
        <taxon>Burkholderiales</taxon>
        <taxon>Burkholderiaceae</taxon>
        <taxon>Ralstonia</taxon>
    </lineage>
</organism>
<dbReference type="Pfam" id="PF03186">
    <property type="entry name" value="CobD_Cbib"/>
    <property type="match status" value="1"/>
</dbReference>